<dbReference type="Proteomes" id="UP000607653">
    <property type="component" value="Unassembled WGS sequence"/>
</dbReference>
<reference evidence="1 2" key="1">
    <citation type="journal article" date="2020" name="Mol. Biol. Evol.">
        <title>Distinct Expression and Methylation Patterns for Genes with Different Fates following a Single Whole-Genome Duplication in Flowering Plants.</title>
        <authorList>
            <person name="Shi T."/>
            <person name="Rahmani R.S."/>
            <person name="Gugger P.F."/>
            <person name="Wang M."/>
            <person name="Li H."/>
            <person name="Zhang Y."/>
            <person name="Li Z."/>
            <person name="Wang Q."/>
            <person name="Van de Peer Y."/>
            <person name="Marchal K."/>
            <person name="Chen J."/>
        </authorList>
    </citation>
    <scope>NUCLEOTIDE SEQUENCE [LARGE SCALE GENOMIC DNA]</scope>
    <source>
        <tissue evidence="1">Leaf</tissue>
    </source>
</reference>
<comment type="caution">
    <text evidence="1">The sequence shown here is derived from an EMBL/GenBank/DDBJ whole genome shotgun (WGS) entry which is preliminary data.</text>
</comment>
<keyword evidence="2" id="KW-1185">Reference proteome</keyword>
<dbReference type="EMBL" id="DUZY01000003">
    <property type="protein sequence ID" value="DAD30470.1"/>
    <property type="molecule type" value="Genomic_DNA"/>
</dbReference>
<protein>
    <submittedName>
        <fullName evidence="1">Uncharacterized protein</fullName>
    </submittedName>
</protein>
<evidence type="ECO:0000313" key="2">
    <source>
        <dbReference type="Proteomes" id="UP000607653"/>
    </source>
</evidence>
<sequence>MHASTHTPPTGIAEQQASLSLSLVHQIYWSPNLDLLGQGRSSVEGCL</sequence>
<evidence type="ECO:0000313" key="1">
    <source>
        <dbReference type="EMBL" id="DAD30470.1"/>
    </source>
</evidence>
<proteinExistence type="predicted"/>
<accession>A0A822YD11</accession>
<dbReference type="AlphaFoldDB" id="A0A822YD11"/>
<gene>
    <name evidence="1" type="ORF">HUJ06_009321</name>
</gene>
<organism evidence="1 2">
    <name type="scientific">Nelumbo nucifera</name>
    <name type="common">Sacred lotus</name>
    <dbReference type="NCBI Taxonomy" id="4432"/>
    <lineage>
        <taxon>Eukaryota</taxon>
        <taxon>Viridiplantae</taxon>
        <taxon>Streptophyta</taxon>
        <taxon>Embryophyta</taxon>
        <taxon>Tracheophyta</taxon>
        <taxon>Spermatophyta</taxon>
        <taxon>Magnoliopsida</taxon>
        <taxon>Proteales</taxon>
        <taxon>Nelumbonaceae</taxon>
        <taxon>Nelumbo</taxon>
    </lineage>
</organism>
<name>A0A822YD11_NELNU</name>